<keyword evidence="3" id="KW-1185">Reference proteome</keyword>
<dbReference type="EMBL" id="JAWQEG010008790">
    <property type="protein sequence ID" value="KAK3849639.1"/>
    <property type="molecule type" value="Genomic_DNA"/>
</dbReference>
<gene>
    <name evidence="2" type="ORF">Pcinc_043614</name>
</gene>
<feature type="compositionally biased region" description="Basic and acidic residues" evidence="1">
    <location>
        <begin position="18"/>
        <end position="30"/>
    </location>
</feature>
<evidence type="ECO:0000313" key="3">
    <source>
        <dbReference type="Proteomes" id="UP001286313"/>
    </source>
</evidence>
<sequence>MHFLREGGGGGVGVGGRRGRDGRMKEKEEGGCGGWRGVGVVWGGVGVQVCGWGERVGMQSDRQPELRPDPTRAKHFQIPRSRPA</sequence>
<comment type="caution">
    <text evidence="2">The sequence shown here is derived from an EMBL/GenBank/DDBJ whole genome shotgun (WGS) entry which is preliminary data.</text>
</comment>
<dbReference type="Proteomes" id="UP001286313">
    <property type="component" value="Unassembled WGS sequence"/>
</dbReference>
<accession>A0AAE1BHC9</accession>
<evidence type="ECO:0000313" key="2">
    <source>
        <dbReference type="EMBL" id="KAK3849639.1"/>
    </source>
</evidence>
<feature type="compositionally biased region" description="Basic and acidic residues" evidence="1">
    <location>
        <begin position="62"/>
        <end position="72"/>
    </location>
</feature>
<protein>
    <submittedName>
        <fullName evidence="2">Uncharacterized protein</fullName>
    </submittedName>
</protein>
<evidence type="ECO:0000256" key="1">
    <source>
        <dbReference type="SAM" id="MobiDB-lite"/>
    </source>
</evidence>
<dbReference type="AlphaFoldDB" id="A0AAE1BHC9"/>
<reference evidence="2" key="1">
    <citation type="submission" date="2023-10" db="EMBL/GenBank/DDBJ databases">
        <title>Genome assemblies of two species of porcelain crab, Petrolisthes cinctipes and Petrolisthes manimaculis (Anomura: Porcellanidae).</title>
        <authorList>
            <person name="Angst P."/>
        </authorList>
    </citation>
    <scope>NUCLEOTIDE SEQUENCE</scope>
    <source>
        <strain evidence="2">PB745_01</strain>
        <tissue evidence="2">Gill</tissue>
    </source>
</reference>
<name>A0AAE1BHC9_PETCI</name>
<feature type="compositionally biased region" description="Gly residues" evidence="1">
    <location>
        <begin position="1"/>
        <end position="16"/>
    </location>
</feature>
<feature type="region of interest" description="Disordered" evidence="1">
    <location>
        <begin position="1"/>
        <end position="31"/>
    </location>
</feature>
<feature type="compositionally biased region" description="Basic residues" evidence="1">
    <location>
        <begin position="73"/>
        <end position="84"/>
    </location>
</feature>
<organism evidence="2 3">
    <name type="scientific">Petrolisthes cinctipes</name>
    <name type="common">Flat porcelain crab</name>
    <dbReference type="NCBI Taxonomy" id="88211"/>
    <lineage>
        <taxon>Eukaryota</taxon>
        <taxon>Metazoa</taxon>
        <taxon>Ecdysozoa</taxon>
        <taxon>Arthropoda</taxon>
        <taxon>Crustacea</taxon>
        <taxon>Multicrustacea</taxon>
        <taxon>Malacostraca</taxon>
        <taxon>Eumalacostraca</taxon>
        <taxon>Eucarida</taxon>
        <taxon>Decapoda</taxon>
        <taxon>Pleocyemata</taxon>
        <taxon>Anomura</taxon>
        <taxon>Galatheoidea</taxon>
        <taxon>Porcellanidae</taxon>
        <taxon>Petrolisthes</taxon>
    </lineage>
</organism>
<proteinExistence type="predicted"/>
<feature type="region of interest" description="Disordered" evidence="1">
    <location>
        <begin position="56"/>
        <end position="84"/>
    </location>
</feature>